<dbReference type="EC" id="1.14.20.7" evidence="3"/>
<dbReference type="InterPro" id="IPR026992">
    <property type="entry name" value="DIOX_N"/>
</dbReference>
<dbReference type="EMBL" id="FORH01000003">
    <property type="protein sequence ID" value="SFJ38530.1"/>
    <property type="molecule type" value="Genomic_DNA"/>
</dbReference>
<dbReference type="Gene3D" id="2.60.120.330">
    <property type="entry name" value="B-lactam Antibiotic, Isopenicillin N Synthase, Chain"/>
    <property type="match status" value="1"/>
</dbReference>
<feature type="domain" description="Fe2OG dioxygenase" evidence="12">
    <location>
        <begin position="175"/>
        <end position="276"/>
    </location>
</feature>
<name>A0A1I3QXQ2_9RHOB</name>
<dbReference type="GO" id="GO:0046872">
    <property type="term" value="F:metal ion binding"/>
    <property type="evidence" value="ECO:0007669"/>
    <property type="project" value="UniProtKB-KW"/>
</dbReference>
<comment type="similarity">
    <text evidence="11">Belongs to the iron/ascorbate-dependent oxidoreductase family.</text>
</comment>
<evidence type="ECO:0000256" key="6">
    <source>
        <dbReference type="ARBA" id="ARBA00022666"/>
    </source>
</evidence>
<keyword evidence="6" id="KW-0266">Ethylene biosynthesis</keyword>
<dbReference type="PRINTS" id="PR00682">
    <property type="entry name" value="IPNSYNTHASE"/>
</dbReference>
<dbReference type="PROSITE" id="PS51257">
    <property type="entry name" value="PROKAR_LIPOPROTEIN"/>
    <property type="match status" value="1"/>
</dbReference>
<dbReference type="InterPro" id="IPR044861">
    <property type="entry name" value="IPNS-like_FE2OG_OXY"/>
</dbReference>
<evidence type="ECO:0000256" key="2">
    <source>
        <dbReference type="ARBA" id="ARBA00004767"/>
    </source>
</evidence>
<evidence type="ECO:0000313" key="14">
    <source>
        <dbReference type="Proteomes" id="UP000199630"/>
    </source>
</evidence>
<accession>A0A1I3QXQ2</accession>
<gene>
    <name evidence="13" type="ORF">SAMN04487991_1996</name>
</gene>
<dbReference type="InterPro" id="IPR027443">
    <property type="entry name" value="IPNS-like_sf"/>
</dbReference>
<evidence type="ECO:0000256" key="7">
    <source>
        <dbReference type="ARBA" id="ARBA00031011"/>
    </source>
</evidence>
<dbReference type="Pfam" id="PF14226">
    <property type="entry name" value="DIOX_N"/>
    <property type="match status" value="1"/>
</dbReference>
<dbReference type="PROSITE" id="PS51471">
    <property type="entry name" value="FE2OG_OXY"/>
    <property type="match status" value="1"/>
</dbReference>
<dbReference type="PANTHER" id="PTHR47990">
    <property type="entry name" value="2-OXOGLUTARATE (2OG) AND FE(II)-DEPENDENT OXYGENASE SUPERFAMILY PROTEIN-RELATED"/>
    <property type="match status" value="1"/>
</dbReference>
<keyword evidence="11" id="KW-0408">Iron</keyword>
<dbReference type="InterPro" id="IPR005123">
    <property type="entry name" value="Oxoglu/Fe-dep_dioxygenase_dom"/>
</dbReference>
<keyword evidence="11" id="KW-0479">Metal-binding</keyword>
<dbReference type="Proteomes" id="UP000199630">
    <property type="component" value="Unassembled WGS sequence"/>
</dbReference>
<evidence type="ECO:0000259" key="12">
    <source>
        <dbReference type="PROSITE" id="PS51471"/>
    </source>
</evidence>
<keyword evidence="14" id="KW-1185">Reference proteome</keyword>
<comment type="catalytic activity">
    <reaction evidence="9">
        <text>2-oxoglutarate + O2 + 2 H(+) = ethene + 3 CO2 + H2O</text>
        <dbReference type="Rhea" id="RHEA:31523"/>
        <dbReference type="ChEBI" id="CHEBI:15377"/>
        <dbReference type="ChEBI" id="CHEBI:15378"/>
        <dbReference type="ChEBI" id="CHEBI:15379"/>
        <dbReference type="ChEBI" id="CHEBI:16526"/>
        <dbReference type="ChEBI" id="CHEBI:16810"/>
        <dbReference type="ChEBI" id="CHEBI:18153"/>
        <dbReference type="EC" id="1.13.12.19"/>
    </reaction>
</comment>
<dbReference type="GO" id="GO:0102276">
    <property type="term" value="F:2-oxoglutarate oxygenase/decarboxylase (ethylene-forming) activity"/>
    <property type="evidence" value="ECO:0007669"/>
    <property type="project" value="UniProtKB-EC"/>
</dbReference>
<evidence type="ECO:0000256" key="1">
    <source>
        <dbReference type="ARBA" id="ARBA00001954"/>
    </source>
</evidence>
<reference evidence="14" key="1">
    <citation type="submission" date="2016-10" db="EMBL/GenBank/DDBJ databases">
        <authorList>
            <person name="Varghese N."/>
            <person name="Submissions S."/>
        </authorList>
    </citation>
    <scope>NUCLEOTIDE SEQUENCE [LARGE SCALE GENOMIC DNA]</scope>
    <source>
        <strain evidence="14">DSM 26471</strain>
    </source>
</reference>
<comment type="catalytic activity">
    <reaction evidence="10">
        <text>L-arginine + 2-oxoglutarate + O2 = guanidine + L-glutamate 5-semialdehyde + succinate + CO2</text>
        <dbReference type="Rhea" id="RHEA:31535"/>
        <dbReference type="ChEBI" id="CHEBI:15379"/>
        <dbReference type="ChEBI" id="CHEBI:16526"/>
        <dbReference type="ChEBI" id="CHEBI:16810"/>
        <dbReference type="ChEBI" id="CHEBI:30031"/>
        <dbReference type="ChEBI" id="CHEBI:30087"/>
        <dbReference type="ChEBI" id="CHEBI:32682"/>
        <dbReference type="ChEBI" id="CHEBI:58066"/>
        <dbReference type="EC" id="1.14.20.7"/>
    </reaction>
</comment>
<sequence length="317" mass="35686">MFQEYRFMTTVLDFRLHASGQDPAHFSQQMGAACRGLGLFHLTEHGIPARLLADVLDRSARFFALPEEEKARLDIRQSQANRGWAGPGVELRGGRYGRPMTKESYSIGLDLRSDDPRVRAGEPFRGSNLWPEDDLFRDVMRDYYKEMLGLGRGLMRAVERDLDLPQGFFQPHFTEPMATLRLSYYPADPWFAEAQGDDPPQFDYGALTLVLGDGRGGLQVQTSSGQWIDVPEVPGSLIVMVGDGLMRWSNDQYRAVPHRLRSPARPRHVAAFYLDPNPDSLIAPLPGTGAAQYAPIRAAEYLRARLDETYLPMAQSR</sequence>
<dbReference type="STRING" id="588602.SAMN04487991_1996"/>
<dbReference type="InterPro" id="IPR050231">
    <property type="entry name" value="Iron_ascorbate_oxido_reductase"/>
</dbReference>
<organism evidence="13 14">
    <name type="scientific">Celeribacter neptunius</name>
    <dbReference type="NCBI Taxonomy" id="588602"/>
    <lineage>
        <taxon>Bacteria</taxon>
        <taxon>Pseudomonadati</taxon>
        <taxon>Pseudomonadota</taxon>
        <taxon>Alphaproteobacteria</taxon>
        <taxon>Rhodobacterales</taxon>
        <taxon>Roseobacteraceae</taxon>
        <taxon>Celeribacter</taxon>
    </lineage>
</organism>
<evidence type="ECO:0000256" key="4">
    <source>
        <dbReference type="ARBA" id="ARBA00012531"/>
    </source>
</evidence>
<evidence type="ECO:0000256" key="3">
    <source>
        <dbReference type="ARBA" id="ARBA00012293"/>
    </source>
</evidence>
<evidence type="ECO:0000256" key="8">
    <source>
        <dbReference type="ARBA" id="ARBA00031282"/>
    </source>
</evidence>
<comment type="pathway">
    <text evidence="2">Alkene biosynthesis; ethylene biosynthesis via 2-oxoglutarate.</text>
</comment>
<dbReference type="AlphaFoldDB" id="A0A1I3QXQ2"/>
<proteinExistence type="inferred from homology"/>
<comment type="cofactor">
    <cofactor evidence="1">
        <name>Fe(2+)</name>
        <dbReference type="ChEBI" id="CHEBI:29033"/>
    </cofactor>
</comment>
<evidence type="ECO:0000256" key="11">
    <source>
        <dbReference type="RuleBase" id="RU003682"/>
    </source>
</evidence>
<dbReference type="Pfam" id="PF03171">
    <property type="entry name" value="2OG-FeII_Oxy"/>
    <property type="match status" value="1"/>
</dbReference>
<evidence type="ECO:0000256" key="10">
    <source>
        <dbReference type="ARBA" id="ARBA00049359"/>
    </source>
</evidence>
<dbReference type="EC" id="1.13.12.19" evidence="4"/>
<dbReference type="SUPFAM" id="SSF51197">
    <property type="entry name" value="Clavaminate synthase-like"/>
    <property type="match status" value="1"/>
</dbReference>
<evidence type="ECO:0000256" key="9">
    <source>
        <dbReference type="ARBA" id="ARBA00047725"/>
    </source>
</evidence>
<evidence type="ECO:0000256" key="5">
    <source>
        <dbReference type="ARBA" id="ARBA00019045"/>
    </source>
</evidence>
<keyword evidence="11" id="KW-0560">Oxidoreductase</keyword>
<dbReference type="GO" id="GO:0009693">
    <property type="term" value="P:ethylene biosynthetic process"/>
    <property type="evidence" value="ECO:0007669"/>
    <property type="project" value="UniProtKB-KW"/>
</dbReference>
<evidence type="ECO:0000313" key="13">
    <source>
        <dbReference type="EMBL" id="SFJ38530.1"/>
    </source>
</evidence>
<protein>
    <recommendedName>
        <fullName evidence="5">2-oxoglutarate-dependent ethylene/succinate-forming enzyme</fullName>
        <ecNumber evidence="4">1.13.12.19</ecNumber>
        <ecNumber evidence="3">1.14.20.7</ecNumber>
    </recommendedName>
    <alternativeName>
        <fullName evidence="7">2-oxoglutarate dioxygenase (ethylene-forming)</fullName>
    </alternativeName>
    <alternativeName>
        <fullName evidence="8">2-oxoglutarate/L-arginine monooxygenase/decarboxylase (succinate-forming)</fullName>
    </alternativeName>
</protein>